<feature type="transmembrane region" description="Helical" evidence="1">
    <location>
        <begin position="195"/>
        <end position="217"/>
    </location>
</feature>
<feature type="chain" id="PRO_5012982829" evidence="2">
    <location>
        <begin position="23"/>
        <end position="230"/>
    </location>
</feature>
<evidence type="ECO:0000256" key="1">
    <source>
        <dbReference type="SAM" id="Phobius"/>
    </source>
</evidence>
<dbReference type="Proteomes" id="UP000193920">
    <property type="component" value="Unassembled WGS sequence"/>
</dbReference>
<name>A0A1Y2CGP2_9FUNG</name>
<dbReference type="AlphaFoldDB" id="A0A1Y2CGP2"/>
<evidence type="ECO:0000256" key="2">
    <source>
        <dbReference type="SAM" id="SignalP"/>
    </source>
</evidence>
<proteinExistence type="predicted"/>
<dbReference type="EMBL" id="MCOG01000109">
    <property type="protein sequence ID" value="ORY46199.1"/>
    <property type="molecule type" value="Genomic_DNA"/>
</dbReference>
<protein>
    <submittedName>
        <fullName evidence="3">Uncharacterized protein</fullName>
    </submittedName>
</protein>
<feature type="signal peptide" evidence="2">
    <location>
        <begin position="1"/>
        <end position="22"/>
    </location>
</feature>
<keyword evidence="1" id="KW-0812">Transmembrane</keyword>
<dbReference type="OrthoDB" id="10382219at2759"/>
<keyword evidence="2" id="KW-0732">Signal</keyword>
<keyword evidence="4" id="KW-1185">Reference proteome</keyword>
<evidence type="ECO:0000313" key="4">
    <source>
        <dbReference type="Proteomes" id="UP000193920"/>
    </source>
</evidence>
<reference evidence="3 4" key="1">
    <citation type="submission" date="2016-08" db="EMBL/GenBank/DDBJ databases">
        <title>A Parts List for Fungal Cellulosomes Revealed by Comparative Genomics.</title>
        <authorList>
            <consortium name="DOE Joint Genome Institute"/>
            <person name="Haitjema C.H."/>
            <person name="Gilmore S.P."/>
            <person name="Henske J.K."/>
            <person name="Solomon K.V."/>
            <person name="De Groot R."/>
            <person name="Kuo A."/>
            <person name="Mondo S.J."/>
            <person name="Salamov A.A."/>
            <person name="Labutti K."/>
            <person name="Zhao Z."/>
            <person name="Chiniquy J."/>
            <person name="Barry K."/>
            <person name="Brewer H.M."/>
            <person name="Purvine S.O."/>
            <person name="Wright A.T."/>
            <person name="Boxma B."/>
            <person name="Van Alen T."/>
            <person name="Hackstein J.H."/>
            <person name="Baker S.E."/>
            <person name="Grigoriev I.V."/>
            <person name="O'Malley M.A."/>
        </authorList>
    </citation>
    <scope>NUCLEOTIDE SEQUENCE [LARGE SCALE GENOMIC DNA]</scope>
    <source>
        <strain evidence="3 4">G1</strain>
    </source>
</reference>
<comment type="caution">
    <text evidence="3">The sequence shown here is derived from an EMBL/GenBank/DDBJ whole genome shotgun (WGS) entry which is preliminary data.</text>
</comment>
<sequence length="230" mass="26133">MLFCFFLAIYTCFVLFSQCGYSQIITIESDDISYKYIYHLNTTTNSVEECEYCNTTICRGSFCFQADKIFNLPFIEIPINSNFSQSNNNSMDCKKCNLSKTKRYILYPYVLYHDPAIDREVSTECSKNEQCFTNKCVNNTCVTNENADIKRCMFIGCGKFIGDPCTNNDECLDGECNEVCYIPDPPKEKDPIDDALLFLVMFGLLISIAIIGTCMGCRNSGNKSSKTESY</sequence>
<evidence type="ECO:0000313" key="3">
    <source>
        <dbReference type="EMBL" id="ORY46199.1"/>
    </source>
</evidence>
<keyword evidence="1" id="KW-1133">Transmembrane helix</keyword>
<organism evidence="3 4">
    <name type="scientific">Neocallimastix californiae</name>
    <dbReference type="NCBI Taxonomy" id="1754190"/>
    <lineage>
        <taxon>Eukaryota</taxon>
        <taxon>Fungi</taxon>
        <taxon>Fungi incertae sedis</taxon>
        <taxon>Chytridiomycota</taxon>
        <taxon>Chytridiomycota incertae sedis</taxon>
        <taxon>Neocallimastigomycetes</taxon>
        <taxon>Neocallimastigales</taxon>
        <taxon>Neocallimastigaceae</taxon>
        <taxon>Neocallimastix</taxon>
    </lineage>
</organism>
<gene>
    <name evidence="3" type="ORF">LY90DRAFT_509346</name>
</gene>
<keyword evidence="1" id="KW-0472">Membrane</keyword>
<accession>A0A1Y2CGP2</accession>